<dbReference type="Gene3D" id="1.10.10.60">
    <property type="entry name" value="Homeodomain-like"/>
    <property type="match status" value="1"/>
</dbReference>
<dbReference type="PANTHER" id="PTHR10948">
    <property type="entry name" value="TRANSPOSASE"/>
    <property type="match status" value="1"/>
</dbReference>
<reference evidence="5 6" key="1">
    <citation type="submission" date="2017-05" db="EMBL/GenBank/DDBJ databases">
        <title>Lactobacillus johnsonii from commercial turkeys.</title>
        <authorList>
            <person name="Johnson T.J."/>
            <person name="Youmans B."/>
        </authorList>
    </citation>
    <scope>NUCLEOTIDE SEQUENCE [LARGE SCALE GENOMIC DNA]</scope>
    <source>
        <strain evidence="4 5">UMNLJ114</strain>
        <strain evidence="3 6">UMNLJ54</strain>
    </source>
</reference>
<dbReference type="AlphaFoldDB" id="A0A1Y4I6C1"/>
<dbReference type="InterPro" id="IPR012337">
    <property type="entry name" value="RNaseH-like_sf"/>
</dbReference>
<dbReference type="SUPFAM" id="SSF53098">
    <property type="entry name" value="Ribonuclease H-like"/>
    <property type="match status" value="1"/>
</dbReference>
<dbReference type="Proteomes" id="UP000216448">
    <property type="component" value="Unassembled WGS sequence"/>
</dbReference>
<dbReference type="EMBL" id="NIBD01000046">
    <property type="protein sequence ID" value="PAB54287.1"/>
    <property type="molecule type" value="Genomic_DNA"/>
</dbReference>
<dbReference type="Gene3D" id="3.30.420.10">
    <property type="entry name" value="Ribonuclease H-like superfamily/Ribonuclease H"/>
    <property type="match status" value="1"/>
</dbReference>
<evidence type="ECO:0000313" key="4">
    <source>
        <dbReference type="EMBL" id="PAB54287.1"/>
    </source>
</evidence>
<dbReference type="Pfam" id="PF13936">
    <property type="entry name" value="HTH_38"/>
    <property type="match status" value="1"/>
</dbReference>
<dbReference type="NCBIfam" id="NF033563">
    <property type="entry name" value="transpos_IS30"/>
    <property type="match status" value="1"/>
</dbReference>
<feature type="domain" description="Integrase catalytic" evidence="2">
    <location>
        <begin position="175"/>
        <end position="342"/>
    </location>
</feature>
<dbReference type="EMBL" id="NIBB01000075">
    <property type="protein sequence ID" value="PAB52015.1"/>
    <property type="molecule type" value="Genomic_DNA"/>
</dbReference>
<name>A0A1Y4I6C1_LACJH</name>
<dbReference type="GO" id="GO:0004803">
    <property type="term" value="F:transposase activity"/>
    <property type="evidence" value="ECO:0007669"/>
    <property type="project" value="TreeGrafter"/>
</dbReference>
<organism evidence="4 5">
    <name type="scientific">Lactobacillus johnsonii</name>
    <dbReference type="NCBI Taxonomy" id="33959"/>
    <lineage>
        <taxon>Bacteria</taxon>
        <taxon>Bacillati</taxon>
        <taxon>Bacillota</taxon>
        <taxon>Bacilli</taxon>
        <taxon>Lactobacillales</taxon>
        <taxon>Lactobacillaceae</taxon>
        <taxon>Lactobacillus</taxon>
    </lineage>
</organism>
<evidence type="ECO:0000313" key="6">
    <source>
        <dbReference type="Proteomes" id="UP000216448"/>
    </source>
</evidence>
<dbReference type="InterPro" id="IPR001584">
    <property type="entry name" value="Integrase_cat-core"/>
</dbReference>
<dbReference type="InterPro" id="IPR053392">
    <property type="entry name" value="Transposase_IS30-like"/>
</dbReference>
<comment type="caution">
    <text evidence="4">The sequence shown here is derived from an EMBL/GenBank/DDBJ whole genome shotgun (WGS) entry which is preliminary data.</text>
</comment>
<dbReference type="RefSeq" id="WP_087176735.1">
    <property type="nucleotide sequence ID" value="NZ_CP021703.1"/>
</dbReference>
<sequence length="349" mass="40895">MDSLHSTMNQHIKGKHLSFEERVIIQLRLKDGYSLRAIARELNCSPSTISYEVKRGTVELYHGKVKRYKATQGHDAYQAHRKNCGRKSDFLRKTQFMRYVHKHFFKDGWSLDVCSNRATAVGAFSSRDVVCTKTLYNYVDQGLLDIHNYDLPEKLKRNTKLHRIRRNKKKLGRSIEERPKEINKRNEFGHWECDLVLGHKSKDDEVLLTLSERMSREFLILRIPDKTSVSVMQAFKKLQRQYSEHWNDIFKTITTDNGSEFADLSSLEDVSNTLVYYAHPYTSCDKGTVERHNGLIRRFIPKGEAIDNYSLQDIIDIETWCNSLPRKILAYHTPDEIFERELDLIYQAA</sequence>
<dbReference type="InterPro" id="IPR051917">
    <property type="entry name" value="Transposase-Integrase"/>
</dbReference>
<protein>
    <submittedName>
        <fullName evidence="4">IS30 family transposase</fullName>
    </submittedName>
</protein>
<dbReference type="GO" id="GO:0006310">
    <property type="term" value="P:DNA recombination"/>
    <property type="evidence" value="ECO:0007669"/>
    <property type="project" value="UniProtKB-KW"/>
</dbReference>
<keyword evidence="1" id="KW-0233">DNA recombination</keyword>
<evidence type="ECO:0000256" key="1">
    <source>
        <dbReference type="ARBA" id="ARBA00023172"/>
    </source>
</evidence>
<accession>A0A1Y4I6C1</accession>
<dbReference type="Proteomes" id="UP000216008">
    <property type="component" value="Unassembled WGS sequence"/>
</dbReference>
<proteinExistence type="predicted"/>
<dbReference type="PROSITE" id="PS50994">
    <property type="entry name" value="INTEGRASE"/>
    <property type="match status" value="1"/>
</dbReference>
<dbReference type="PANTHER" id="PTHR10948:SF23">
    <property type="entry name" value="TRANSPOSASE INSI FOR INSERTION SEQUENCE ELEMENT IS30A-RELATED"/>
    <property type="match status" value="1"/>
</dbReference>
<dbReference type="GeneID" id="78203783"/>
<gene>
    <name evidence="3" type="ORF">A3P64_08885</name>
    <name evidence="4" type="ORF">A3Q24_08295</name>
</gene>
<evidence type="ECO:0000313" key="5">
    <source>
        <dbReference type="Proteomes" id="UP000216008"/>
    </source>
</evidence>
<dbReference type="GO" id="GO:0015074">
    <property type="term" value="P:DNA integration"/>
    <property type="evidence" value="ECO:0007669"/>
    <property type="project" value="InterPro"/>
</dbReference>
<dbReference type="GO" id="GO:0032196">
    <property type="term" value="P:transposition"/>
    <property type="evidence" value="ECO:0007669"/>
    <property type="project" value="TreeGrafter"/>
</dbReference>
<evidence type="ECO:0000313" key="3">
    <source>
        <dbReference type="EMBL" id="PAB52015.1"/>
    </source>
</evidence>
<dbReference type="GO" id="GO:0003676">
    <property type="term" value="F:nucleic acid binding"/>
    <property type="evidence" value="ECO:0007669"/>
    <property type="project" value="InterPro"/>
</dbReference>
<dbReference type="InterPro" id="IPR036397">
    <property type="entry name" value="RNaseH_sf"/>
</dbReference>
<dbReference type="GO" id="GO:0005829">
    <property type="term" value="C:cytosol"/>
    <property type="evidence" value="ECO:0007669"/>
    <property type="project" value="TreeGrafter"/>
</dbReference>
<evidence type="ECO:0000259" key="2">
    <source>
        <dbReference type="PROSITE" id="PS50994"/>
    </source>
</evidence>
<dbReference type="SUPFAM" id="SSF46689">
    <property type="entry name" value="Homeodomain-like"/>
    <property type="match status" value="1"/>
</dbReference>
<dbReference type="InterPro" id="IPR025246">
    <property type="entry name" value="IS30-like_HTH"/>
</dbReference>
<dbReference type="InterPro" id="IPR009057">
    <property type="entry name" value="Homeodomain-like_sf"/>
</dbReference>